<dbReference type="PANTHER" id="PTHR45705:SF7">
    <property type="entry name" value="ACTIVATING PROTEIN FOR ARF, PUTATIVE (AFU_ORTHOLOGUE AFUA_4G09120)-RELATED"/>
    <property type="match status" value="1"/>
</dbReference>
<dbReference type="SMART" id="SM00105">
    <property type="entry name" value="ArfGap"/>
    <property type="match status" value="1"/>
</dbReference>
<feature type="compositionally biased region" description="Polar residues" evidence="2">
    <location>
        <begin position="609"/>
        <end position="630"/>
    </location>
</feature>
<dbReference type="PRINTS" id="PR00405">
    <property type="entry name" value="REVINTRACTNG"/>
</dbReference>
<dbReference type="Gene3D" id="1.10.8.10">
    <property type="entry name" value="DNA helicase RuvA subunit, C-terminal domain"/>
    <property type="match status" value="1"/>
</dbReference>
<feature type="region of interest" description="Disordered" evidence="2">
    <location>
        <begin position="294"/>
        <end position="671"/>
    </location>
</feature>
<dbReference type="PROSITE" id="PS50030">
    <property type="entry name" value="UBA"/>
    <property type="match status" value="1"/>
</dbReference>
<keyword evidence="1" id="KW-0863">Zinc-finger</keyword>
<evidence type="ECO:0000313" key="5">
    <source>
        <dbReference type="EMBL" id="KIW03179.1"/>
    </source>
</evidence>
<dbReference type="InParanoid" id="A0A0D2AVK7"/>
<sequence length="797" mass="85190">MAGVINKRQQVRNERALQELIKTVPGNDKCAECGAKNPGWASWSLGIFLCIRCAALHRKLGTHISKVKSLSMDSWSNEQVENMKRVGNVASNKLYNPKNVRPAIPIDADEVDGAMERFIRQKYEHRIFQAGSTGSNTTSPGSRHNTGSTSSDDRPPALPPKPSKRFFFSGLRSTSSTVPRQGAMSPPTSPGYDQYGNGESSPSAKENRKHSKFLGASVASSRDDGLERKIQYLKDMGFPDEKRNAQVLKGLNGNVDKAVETLIRLGEGGGIDTMRNQLPTPRGTPVNGITIEKTRQNSIPAQNNNPFDRPDTNKSLPPPPTASTDRSMSPPQAYNPFAQPAQQQVSQPQQQPSIDQAFSNMSLGQQPSQQQAAPAAPLFPNATGGYGSPQQAAYNPFMQSPHAPPVPQVPQQYSQFTPPTSTHVPQQGFPQQQPQTTQHADPTPNPFLRTSRSQNFNPSNPFDTQGPFNAYSTTATYPQPQQPPVAQIFPQRTGTNSFNPFQASNPPGQSVFGGPVTSSPAGTPFGQPGGQMTGNSYPFGQPASTSSPLAQSTSSNFPFPQQTGSSSPFGPSTSSSAPTPFGQQAATSSSPFSQVNTNASPFASAGPVQMQQGYPHSPPDTQYQTPQSPFGQPPFQTPASAPPQQQSMFPAPAQQTQQGTSPSTHLPPRHDKNSILALYNIPQATPQQPQQEPPQQAQQNGLGGGTAVQDFGSQQNQARPVMNTPQRSVTMPVTNTATGAPNPFASLASMTKPTAVQNSSAFGLTGPSRESVDFAGLAMMSGRHSPDAFSGLSARLR</sequence>
<keyword evidence="1" id="KW-0479">Metal-binding</keyword>
<dbReference type="InterPro" id="IPR001164">
    <property type="entry name" value="ArfGAP_dom"/>
</dbReference>
<dbReference type="InterPro" id="IPR015940">
    <property type="entry name" value="UBA"/>
</dbReference>
<evidence type="ECO:0000256" key="2">
    <source>
        <dbReference type="SAM" id="MobiDB-lite"/>
    </source>
</evidence>
<feature type="compositionally biased region" description="Polar residues" evidence="2">
    <location>
        <begin position="296"/>
        <end position="306"/>
    </location>
</feature>
<dbReference type="OrthoDB" id="10266696at2759"/>
<dbReference type="FunFam" id="1.10.220.150:FF:000026">
    <property type="entry name" value="GTPase activating protein for Arf, putative"/>
    <property type="match status" value="1"/>
</dbReference>
<evidence type="ECO:0000259" key="3">
    <source>
        <dbReference type="PROSITE" id="PS50030"/>
    </source>
</evidence>
<feature type="compositionally biased region" description="Polar residues" evidence="2">
    <location>
        <begin position="492"/>
        <end position="508"/>
    </location>
</feature>
<dbReference type="SMART" id="SM00165">
    <property type="entry name" value="UBA"/>
    <property type="match status" value="1"/>
</dbReference>
<feature type="region of interest" description="Disordered" evidence="2">
    <location>
        <begin position="129"/>
        <end position="211"/>
    </location>
</feature>
<dbReference type="InterPro" id="IPR037278">
    <property type="entry name" value="ARFGAP/RecO"/>
</dbReference>
<feature type="compositionally biased region" description="Low complexity" evidence="2">
    <location>
        <begin position="637"/>
        <end position="655"/>
    </location>
</feature>
<accession>A0A0D2AVK7</accession>
<reference evidence="5 6" key="1">
    <citation type="submission" date="2015-01" db="EMBL/GenBank/DDBJ databases">
        <title>The Genome Sequence of Ochroconis gallopava CBS43764.</title>
        <authorList>
            <consortium name="The Broad Institute Genomics Platform"/>
            <person name="Cuomo C."/>
            <person name="de Hoog S."/>
            <person name="Gorbushina A."/>
            <person name="Stielow B."/>
            <person name="Teixiera M."/>
            <person name="Abouelleil A."/>
            <person name="Chapman S.B."/>
            <person name="Priest M."/>
            <person name="Young S.K."/>
            <person name="Wortman J."/>
            <person name="Nusbaum C."/>
            <person name="Birren B."/>
        </authorList>
    </citation>
    <scope>NUCLEOTIDE SEQUENCE [LARGE SCALE GENOMIC DNA]</scope>
    <source>
        <strain evidence="5 6">CBS 43764</strain>
    </source>
</reference>
<keyword evidence="6" id="KW-1185">Reference proteome</keyword>
<feature type="compositionally biased region" description="Low complexity" evidence="2">
    <location>
        <begin position="365"/>
        <end position="376"/>
    </location>
</feature>
<feature type="compositionally biased region" description="Polar residues" evidence="2">
    <location>
        <begin position="322"/>
        <end position="332"/>
    </location>
</feature>
<feature type="compositionally biased region" description="Polar residues" evidence="2">
    <location>
        <begin position="448"/>
        <end position="477"/>
    </location>
</feature>
<evidence type="ECO:0000259" key="4">
    <source>
        <dbReference type="PROSITE" id="PS50115"/>
    </source>
</evidence>
<feature type="compositionally biased region" description="Low complexity" evidence="2">
    <location>
        <begin position="131"/>
        <end position="142"/>
    </location>
</feature>
<dbReference type="VEuPathDB" id="FungiDB:PV09_05406"/>
<dbReference type="RefSeq" id="XP_016213048.1">
    <property type="nucleotide sequence ID" value="XM_016358909.1"/>
</dbReference>
<evidence type="ECO:0000313" key="6">
    <source>
        <dbReference type="Proteomes" id="UP000053259"/>
    </source>
</evidence>
<gene>
    <name evidence="5" type="ORF">PV09_05406</name>
</gene>
<dbReference type="InterPro" id="IPR038508">
    <property type="entry name" value="ArfGAP_dom_sf"/>
</dbReference>
<dbReference type="EMBL" id="KN847545">
    <property type="protein sequence ID" value="KIW03179.1"/>
    <property type="molecule type" value="Genomic_DNA"/>
</dbReference>
<dbReference type="PANTHER" id="PTHR45705">
    <property type="entry name" value="FI20236P1"/>
    <property type="match status" value="1"/>
</dbReference>
<dbReference type="SUPFAM" id="SSF46934">
    <property type="entry name" value="UBA-like"/>
    <property type="match status" value="1"/>
</dbReference>
<protein>
    <recommendedName>
        <fullName evidence="7">Arf-GAP domain-containing protein</fullName>
    </recommendedName>
</protein>
<feature type="domain" description="UBA" evidence="3">
    <location>
        <begin position="221"/>
        <end position="265"/>
    </location>
</feature>
<feature type="domain" description="Arf-GAP" evidence="4">
    <location>
        <begin position="14"/>
        <end position="137"/>
    </location>
</feature>
<dbReference type="Proteomes" id="UP000053259">
    <property type="component" value="Unassembled WGS sequence"/>
</dbReference>
<feature type="region of interest" description="Disordered" evidence="2">
    <location>
        <begin position="685"/>
        <end position="710"/>
    </location>
</feature>
<dbReference type="GeneID" id="27313379"/>
<feature type="compositionally biased region" description="Low complexity" evidence="2">
    <location>
        <begin position="338"/>
        <end position="357"/>
    </location>
</feature>
<name>A0A0D2AVK7_9PEZI</name>
<dbReference type="AlphaFoldDB" id="A0A0D2AVK7"/>
<dbReference type="Pfam" id="PF01412">
    <property type="entry name" value="ArfGap"/>
    <property type="match status" value="1"/>
</dbReference>
<feature type="region of interest" description="Disordered" evidence="2">
    <location>
        <begin position="269"/>
        <end position="288"/>
    </location>
</feature>
<dbReference type="GO" id="GO:0005096">
    <property type="term" value="F:GTPase activator activity"/>
    <property type="evidence" value="ECO:0007669"/>
    <property type="project" value="InterPro"/>
</dbReference>
<organism evidence="5 6">
    <name type="scientific">Verruconis gallopava</name>
    <dbReference type="NCBI Taxonomy" id="253628"/>
    <lineage>
        <taxon>Eukaryota</taxon>
        <taxon>Fungi</taxon>
        <taxon>Dikarya</taxon>
        <taxon>Ascomycota</taxon>
        <taxon>Pezizomycotina</taxon>
        <taxon>Dothideomycetes</taxon>
        <taxon>Pleosporomycetidae</taxon>
        <taxon>Venturiales</taxon>
        <taxon>Sympoventuriaceae</taxon>
        <taxon>Verruconis</taxon>
    </lineage>
</organism>
<dbReference type="GO" id="GO:0005737">
    <property type="term" value="C:cytoplasm"/>
    <property type="evidence" value="ECO:0007669"/>
    <property type="project" value="TreeGrafter"/>
</dbReference>
<feature type="compositionally biased region" description="Low complexity" evidence="2">
    <location>
        <begin position="541"/>
        <end position="582"/>
    </location>
</feature>
<keyword evidence="1" id="KW-0862">Zinc</keyword>
<dbReference type="Gene3D" id="1.10.220.150">
    <property type="entry name" value="Arf GTPase activating protein"/>
    <property type="match status" value="1"/>
</dbReference>
<dbReference type="SUPFAM" id="SSF57863">
    <property type="entry name" value="ArfGap/RecO-like zinc finger"/>
    <property type="match status" value="1"/>
</dbReference>
<evidence type="ECO:0008006" key="7">
    <source>
        <dbReference type="Google" id="ProtNLM"/>
    </source>
</evidence>
<feature type="compositionally biased region" description="Polar residues" evidence="2">
    <location>
        <begin position="584"/>
        <end position="601"/>
    </location>
</feature>
<feature type="compositionally biased region" description="Low complexity" evidence="2">
    <location>
        <begin position="685"/>
        <end position="699"/>
    </location>
</feature>
<evidence type="ECO:0000256" key="1">
    <source>
        <dbReference type="PROSITE-ProRule" id="PRU00288"/>
    </source>
</evidence>
<dbReference type="InterPro" id="IPR051718">
    <property type="entry name" value="ARF_GTPase-activating"/>
</dbReference>
<dbReference type="GO" id="GO:0008270">
    <property type="term" value="F:zinc ion binding"/>
    <property type="evidence" value="ECO:0007669"/>
    <property type="project" value="UniProtKB-KW"/>
</dbReference>
<feature type="compositionally biased region" description="Low complexity" evidence="2">
    <location>
        <begin position="425"/>
        <end position="442"/>
    </location>
</feature>
<dbReference type="InterPro" id="IPR009060">
    <property type="entry name" value="UBA-like_sf"/>
</dbReference>
<dbReference type="PROSITE" id="PS50115">
    <property type="entry name" value="ARFGAP"/>
    <property type="match status" value="1"/>
</dbReference>
<proteinExistence type="predicted"/>
<dbReference type="HOGENOM" id="CLU_017628_0_0_1"/>
<dbReference type="CDD" id="cd08204">
    <property type="entry name" value="ArfGap"/>
    <property type="match status" value="1"/>
</dbReference>
<dbReference type="STRING" id="253628.A0A0D2AVK7"/>